<dbReference type="InterPro" id="IPR032466">
    <property type="entry name" value="Metal_Hydrolase"/>
</dbReference>
<dbReference type="InterPro" id="IPR050378">
    <property type="entry name" value="Metallo-dep_Hydrolases_sf"/>
</dbReference>
<dbReference type="AlphaFoldDB" id="A0A7W4VYU8"/>
<dbReference type="GO" id="GO:0047420">
    <property type="term" value="F:N-acyl-D-amino-acid deacylase activity"/>
    <property type="evidence" value="ECO:0007669"/>
    <property type="project" value="UniProtKB-EC"/>
</dbReference>
<dbReference type="PANTHER" id="PTHR11647">
    <property type="entry name" value="HYDRANTOINASE/DIHYDROPYRIMIDINASE FAMILY MEMBER"/>
    <property type="match status" value="1"/>
</dbReference>
<protein>
    <submittedName>
        <fullName evidence="2">N-acyl-D-amino-acid deacylase</fullName>
        <ecNumber evidence="2">3.5.1.81</ecNumber>
    </submittedName>
</protein>
<comment type="caution">
    <text evidence="2">The sequence shown here is derived from an EMBL/GenBank/DDBJ whole genome shotgun (WGS) entry which is preliminary data.</text>
</comment>
<dbReference type="Pfam" id="PF07969">
    <property type="entry name" value="Amidohydro_3"/>
    <property type="match status" value="2"/>
</dbReference>
<dbReference type="Gene3D" id="3.20.20.140">
    <property type="entry name" value="Metal-dependent hydrolases"/>
    <property type="match status" value="2"/>
</dbReference>
<dbReference type="PANTHER" id="PTHR11647:SF1">
    <property type="entry name" value="COLLAPSIN RESPONSE MEDIATOR PROTEIN"/>
    <property type="match status" value="1"/>
</dbReference>
<feature type="domain" description="Amidohydrolase 3" evidence="1">
    <location>
        <begin position="349"/>
        <end position="462"/>
    </location>
</feature>
<proteinExistence type="predicted"/>
<evidence type="ECO:0000313" key="2">
    <source>
        <dbReference type="EMBL" id="MBB3043827.1"/>
    </source>
</evidence>
<dbReference type="EC" id="3.5.1.81" evidence="2"/>
<feature type="domain" description="Amidohydrolase 3" evidence="1">
    <location>
        <begin position="3"/>
        <end position="203"/>
    </location>
</feature>
<accession>A0A7W4VYU8</accession>
<sequence length="482" mass="53334">MSGLVVAPGFIDMHSHTGLTILDEPQHSPKLTQGVTTELVGVDGLSYAPFETSKDLELFARMNAGLDGLPEIAFDWGSVDSYLRRFDVGVGVNVAMLMGNSALRIAAVGWDEGEASAEQIATMRRLVGRGMREGAFGISTGLDYPPGSYASTDELVELCREVYGLGGLYHTHVRYWLGDRHLDPFKEAFEISERSGARLHVTHMYTRDYIPDGVGALVGLLDETYAGGVDVSFDVYPFEWTGTRSTIYLPQWIQSGGPDETLRRLADPECRRRFVQDLTDADPRDSWRTQMDYVFVGYLAGGKNEKFESWTLGEIARYRGVDVVDAFFDLLIDEDLRVAEVLSPGPPGNRLQTFLTHPLGMIGTDAMYLGDRPSPRSYGSFTRILGEFVRGDSMMPLREAIRRFTSYPAQRLGLKQRGMLRDGLVADVTVFDPATVRSNATHAHPRTESTGIEHVFVNGEQVLRDGALSGRLAGRALRFGND</sequence>
<evidence type="ECO:0000313" key="3">
    <source>
        <dbReference type="Proteomes" id="UP000589626"/>
    </source>
</evidence>
<dbReference type="SUPFAM" id="SSF51556">
    <property type="entry name" value="Metallo-dependent hydrolases"/>
    <property type="match status" value="1"/>
</dbReference>
<keyword evidence="2" id="KW-0378">Hydrolase</keyword>
<dbReference type="Proteomes" id="UP000589626">
    <property type="component" value="Unassembled WGS sequence"/>
</dbReference>
<dbReference type="SUPFAM" id="SSF51338">
    <property type="entry name" value="Composite domain of metallo-dependent hydrolases"/>
    <property type="match status" value="1"/>
</dbReference>
<organism evidence="2 3">
    <name type="scientific">Nocardioides soli</name>
    <dbReference type="NCBI Taxonomy" id="1036020"/>
    <lineage>
        <taxon>Bacteria</taxon>
        <taxon>Bacillati</taxon>
        <taxon>Actinomycetota</taxon>
        <taxon>Actinomycetes</taxon>
        <taxon>Propionibacteriales</taxon>
        <taxon>Nocardioidaceae</taxon>
        <taxon>Nocardioides</taxon>
    </lineage>
</organism>
<reference evidence="2 3" key="1">
    <citation type="submission" date="2020-08" db="EMBL/GenBank/DDBJ databases">
        <title>Sequencing the genomes of 1000 actinobacteria strains.</title>
        <authorList>
            <person name="Klenk H.-P."/>
        </authorList>
    </citation>
    <scope>NUCLEOTIDE SEQUENCE [LARGE SCALE GENOMIC DNA]</scope>
    <source>
        <strain evidence="2 3">DSM 105498</strain>
    </source>
</reference>
<keyword evidence="3" id="KW-1185">Reference proteome</keyword>
<evidence type="ECO:0000259" key="1">
    <source>
        <dbReference type="Pfam" id="PF07969"/>
    </source>
</evidence>
<gene>
    <name evidence="2" type="ORF">FHU40_003645</name>
</gene>
<name>A0A7W4VYU8_9ACTN</name>
<dbReference type="RefSeq" id="WP_183593596.1">
    <property type="nucleotide sequence ID" value="NZ_JACHWR010000002.1"/>
</dbReference>
<dbReference type="InterPro" id="IPR013108">
    <property type="entry name" value="Amidohydro_3"/>
</dbReference>
<dbReference type="EMBL" id="JACHWR010000002">
    <property type="protein sequence ID" value="MBB3043827.1"/>
    <property type="molecule type" value="Genomic_DNA"/>
</dbReference>
<dbReference type="InterPro" id="IPR011059">
    <property type="entry name" value="Metal-dep_hydrolase_composite"/>
</dbReference>